<dbReference type="Gene3D" id="3.40.50.880">
    <property type="match status" value="1"/>
</dbReference>
<comment type="caution">
    <text evidence="3">The sequence shown here is derived from an EMBL/GenBank/DDBJ whole genome shotgun (WGS) entry which is preliminary data.</text>
</comment>
<evidence type="ECO:0008006" key="5">
    <source>
        <dbReference type="Google" id="ProtNLM"/>
    </source>
</evidence>
<keyword evidence="1" id="KW-0472">Membrane</keyword>
<evidence type="ECO:0000313" key="3">
    <source>
        <dbReference type="EMBL" id="MBP2018125.1"/>
    </source>
</evidence>
<feature type="transmembrane region" description="Helical" evidence="1">
    <location>
        <begin position="387"/>
        <end position="407"/>
    </location>
</feature>
<organism evidence="3 4">
    <name type="scientific">Symbiobacterium terraclitae</name>
    <dbReference type="NCBI Taxonomy" id="557451"/>
    <lineage>
        <taxon>Bacteria</taxon>
        <taxon>Bacillati</taxon>
        <taxon>Bacillota</taxon>
        <taxon>Clostridia</taxon>
        <taxon>Eubacteriales</taxon>
        <taxon>Symbiobacteriaceae</taxon>
        <taxon>Symbiobacterium</taxon>
    </lineage>
</organism>
<gene>
    <name evidence="3" type="ORF">J2Z79_001524</name>
</gene>
<proteinExistence type="predicted"/>
<feature type="signal peptide" evidence="2">
    <location>
        <begin position="1"/>
        <end position="21"/>
    </location>
</feature>
<evidence type="ECO:0000313" key="4">
    <source>
        <dbReference type="Proteomes" id="UP001519289"/>
    </source>
</evidence>
<protein>
    <recommendedName>
        <fullName evidence="5">DUF4350 domain-containing protein</fullName>
    </recommendedName>
</protein>
<keyword evidence="1" id="KW-1133">Transmembrane helix</keyword>
<dbReference type="InterPro" id="IPR029062">
    <property type="entry name" value="Class_I_gatase-like"/>
</dbReference>
<keyword evidence="1" id="KW-0812">Transmembrane</keyword>
<dbReference type="EMBL" id="JAGGLG010000010">
    <property type="protein sequence ID" value="MBP2018125.1"/>
    <property type="molecule type" value="Genomic_DNA"/>
</dbReference>
<evidence type="ECO:0000256" key="2">
    <source>
        <dbReference type="SAM" id="SignalP"/>
    </source>
</evidence>
<feature type="transmembrane region" description="Helical" evidence="1">
    <location>
        <begin position="352"/>
        <end position="378"/>
    </location>
</feature>
<feature type="chain" id="PRO_5047526689" description="DUF4350 domain-containing protein" evidence="2">
    <location>
        <begin position="22"/>
        <end position="765"/>
    </location>
</feature>
<name>A0ABS4JRH1_9FIRM</name>
<dbReference type="SUPFAM" id="SSF52317">
    <property type="entry name" value="Class I glutamine amidotransferase-like"/>
    <property type="match status" value="1"/>
</dbReference>
<dbReference type="RefSeq" id="WP_209466264.1">
    <property type="nucleotide sequence ID" value="NZ_JAGGLG010000010.1"/>
</dbReference>
<accession>A0ABS4JRH1</accession>
<sequence length="765" mass="80228">MRRFWLWALLLVLLAASPAAAAGVGMSVEPAFQGRAKEGEWVTLFVDLKSEDQAVAGEVTVELVPPPGLGYLPYARYALPYSLPAGGAQRVAVSLPNEQSWPLRVELRAGGELVDQRTIELDWLRPEGLLIGVLADGGGLAGALGTLQGGEGTARVVQLRPDSLPDSPTLLGSLDIIALAGFDTGALTPRQLQALEAWVARGGTLLLFGGPDWQRTLGPLPERLLPVEITGTQEVSMAPLGDAAGVALDVTGVVSVGPLVRGSALLWAGGSPEPGQAAAGEAAPGAPVLAAVLQVGSGRVVYLAFDPTLEPVSGWDGLAPLLGRVVAPAAGKPRVMLIDWRLQQAIQRIPDWGLPAVWLVGVLLAGYLVVVGPVNFLVLRRLDRREWAWLTVPVLSLVFLGAVYSLGAGRFQAGISHLITTTELVPGADAGVMTTHVGIYAPGRTRLTLPLPGGAPVRVLSTASVVGGVQSRIVAGGAAAVEFTGLTNYTMTGFSLEEPVAVSGGLELVDLVVSGGEVTGRVRNSLPVVVTGVEVLSDRSREGIGTLGPGETSEPFRISLGARLDPKDWIHPLATLEYDPDGDPRIEELRAFVWEAGQGRLGSSLLVLGWTDAPLAQPSVDPPGKRASGVNLVYSFHPIPASADGDLPAGVVVGRPVDADPVLLVGQSAYLARAGSHHFVITLPPMDPSRVAEVAIDLRGPVREAVMSVYVRNQLSGEWVPLAARRTVLPDWQQFVLPGGVIELRYDLSVEAEFMAPTVEVKGVR</sequence>
<reference evidence="3 4" key="1">
    <citation type="submission" date="2021-03" db="EMBL/GenBank/DDBJ databases">
        <title>Genomic Encyclopedia of Type Strains, Phase IV (KMG-IV): sequencing the most valuable type-strain genomes for metagenomic binning, comparative biology and taxonomic classification.</title>
        <authorList>
            <person name="Goeker M."/>
        </authorList>
    </citation>
    <scope>NUCLEOTIDE SEQUENCE [LARGE SCALE GENOMIC DNA]</scope>
    <source>
        <strain evidence="3 4">DSM 27138</strain>
    </source>
</reference>
<keyword evidence="4" id="KW-1185">Reference proteome</keyword>
<evidence type="ECO:0000256" key="1">
    <source>
        <dbReference type="SAM" id="Phobius"/>
    </source>
</evidence>
<keyword evidence="2" id="KW-0732">Signal</keyword>
<dbReference type="Proteomes" id="UP001519289">
    <property type="component" value="Unassembled WGS sequence"/>
</dbReference>